<reference evidence="3" key="1">
    <citation type="submission" date="2017-09" db="EMBL/GenBank/DDBJ databases">
        <title>Depth-based differentiation of microbial function through sediment-hosted aquifers and enrichment of novel symbionts in the deep terrestrial subsurface.</title>
        <authorList>
            <person name="Probst A.J."/>
            <person name="Ladd B."/>
            <person name="Jarett J.K."/>
            <person name="Geller-Mcgrath D.E."/>
            <person name="Sieber C.M.K."/>
            <person name="Emerson J.B."/>
            <person name="Anantharaman K."/>
            <person name="Thomas B.C."/>
            <person name="Malmstrom R."/>
            <person name="Stieglmeier M."/>
            <person name="Klingl A."/>
            <person name="Woyke T."/>
            <person name="Ryan C.M."/>
            <person name="Banfield J.F."/>
        </authorList>
    </citation>
    <scope>NUCLEOTIDE SEQUENCE [LARGE SCALE GENOMIC DNA]</scope>
</reference>
<organism evidence="2 3">
    <name type="scientific">Candidatus Shapirobacteria bacterium CG_4_9_14_0_2_um_filter_40_11</name>
    <dbReference type="NCBI Taxonomy" id="1974876"/>
    <lineage>
        <taxon>Bacteria</taxon>
        <taxon>Candidatus Shapironibacteriota</taxon>
    </lineage>
</organism>
<dbReference type="EMBL" id="PFSE01000012">
    <property type="protein sequence ID" value="PJC29113.1"/>
    <property type="molecule type" value="Genomic_DNA"/>
</dbReference>
<dbReference type="InterPro" id="IPR029063">
    <property type="entry name" value="SAM-dependent_MTases_sf"/>
</dbReference>
<dbReference type="Proteomes" id="UP000230885">
    <property type="component" value="Unassembled WGS sequence"/>
</dbReference>
<protein>
    <recommendedName>
        <fullName evidence="1">Ribosomal RNA large subunit methyltransferase K/L-like methyltransferase domain-containing protein</fullName>
    </recommendedName>
</protein>
<comment type="caution">
    <text evidence="2">The sequence shown here is derived from an EMBL/GenBank/DDBJ whole genome shotgun (WGS) entry which is preliminary data.</text>
</comment>
<feature type="non-terminal residue" evidence="2">
    <location>
        <position position="1"/>
    </location>
</feature>
<name>A0A2M8EVE9_9BACT</name>
<dbReference type="InterPro" id="IPR000241">
    <property type="entry name" value="RlmKL-like_Mtase"/>
</dbReference>
<gene>
    <name evidence="2" type="ORF">CO053_01040</name>
</gene>
<feature type="domain" description="Ribosomal RNA large subunit methyltransferase K/L-like methyltransferase" evidence="1">
    <location>
        <begin position="1"/>
        <end position="129"/>
    </location>
</feature>
<evidence type="ECO:0000313" key="3">
    <source>
        <dbReference type="Proteomes" id="UP000230885"/>
    </source>
</evidence>
<sequence>PFCGSGTFLQELVLLGYKNAIGSDAEGEATNNSRINIEWLFENYRNVKKEDCKIELFTLDARKLSSQISPKTVDAIVTEPYLGSADRKFFKPEQIKREVDQLENLYLSVFQEFKKVLKNDGVVVIIFPVFRYQNKLPRSKLTRYSDVTSEKFDSLSPSSVQQAGRYSASRNQFFHLQILDKIYSLGFESGNFVTKGTKGAELLKLQITDRNSVIFFRPGQTVSREIFVFKITP</sequence>
<dbReference type="AlphaFoldDB" id="A0A2M8EVE9"/>
<accession>A0A2M8EVE9</accession>
<dbReference type="Pfam" id="PF01170">
    <property type="entry name" value="UPF0020"/>
    <property type="match status" value="1"/>
</dbReference>
<evidence type="ECO:0000313" key="2">
    <source>
        <dbReference type="EMBL" id="PJC29113.1"/>
    </source>
</evidence>
<dbReference type="Gene3D" id="3.40.50.150">
    <property type="entry name" value="Vaccinia Virus protein VP39"/>
    <property type="match status" value="1"/>
</dbReference>
<proteinExistence type="predicted"/>
<dbReference type="CDD" id="cd02440">
    <property type="entry name" value="AdoMet_MTases"/>
    <property type="match status" value="1"/>
</dbReference>
<evidence type="ECO:0000259" key="1">
    <source>
        <dbReference type="Pfam" id="PF01170"/>
    </source>
</evidence>
<dbReference type="SUPFAM" id="SSF53335">
    <property type="entry name" value="S-adenosyl-L-methionine-dependent methyltransferases"/>
    <property type="match status" value="1"/>
</dbReference>